<dbReference type="InterPro" id="IPR003010">
    <property type="entry name" value="C-N_Hydrolase"/>
</dbReference>
<comment type="caution">
    <text evidence="3">The sequence shown here is derived from an EMBL/GenBank/DDBJ whole genome shotgun (WGS) entry which is preliminary data.</text>
</comment>
<dbReference type="PROSITE" id="PS50263">
    <property type="entry name" value="CN_HYDROLASE"/>
    <property type="match status" value="1"/>
</dbReference>
<evidence type="ECO:0000313" key="3">
    <source>
        <dbReference type="EMBL" id="OGI95746.1"/>
    </source>
</evidence>
<evidence type="ECO:0000259" key="2">
    <source>
        <dbReference type="PROSITE" id="PS50263"/>
    </source>
</evidence>
<dbReference type="GO" id="GO:0033388">
    <property type="term" value="P:putrescine biosynthetic process from arginine"/>
    <property type="evidence" value="ECO:0007669"/>
    <property type="project" value="TreeGrafter"/>
</dbReference>
<gene>
    <name evidence="3" type="ORF">A2917_00300</name>
</gene>
<name>A0A1F6XNM9_9BACT</name>
<dbReference type="Proteomes" id="UP000178104">
    <property type="component" value="Unassembled WGS sequence"/>
</dbReference>
<accession>A0A1F6XNM9</accession>
<dbReference type="PANTHER" id="PTHR43674">
    <property type="entry name" value="NITRILASE C965.09-RELATED"/>
    <property type="match status" value="1"/>
</dbReference>
<dbReference type="GO" id="GO:0050126">
    <property type="term" value="F:N-carbamoylputrescine amidase activity"/>
    <property type="evidence" value="ECO:0007669"/>
    <property type="project" value="TreeGrafter"/>
</dbReference>
<dbReference type="AlphaFoldDB" id="A0A1F6XNM9"/>
<dbReference type="InterPro" id="IPR036526">
    <property type="entry name" value="C-N_Hydrolase_sf"/>
</dbReference>
<protein>
    <recommendedName>
        <fullName evidence="2">CN hydrolase domain-containing protein</fullName>
    </recommendedName>
</protein>
<dbReference type="EMBL" id="MFVE01000002">
    <property type="protein sequence ID" value="OGI95746.1"/>
    <property type="molecule type" value="Genomic_DNA"/>
</dbReference>
<proteinExistence type="predicted"/>
<dbReference type="SUPFAM" id="SSF56317">
    <property type="entry name" value="Carbon-nitrogen hydrolase"/>
    <property type="match status" value="1"/>
</dbReference>
<keyword evidence="1" id="KW-0378">Hydrolase</keyword>
<organism evidence="3 4">
    <name type="scientific">Candidatus Nomurabacteria bacterium RIFCSPLOWO2_01_FULL_42_17</name>
    <dbReference type="NCBI Taxonomy" id="1801780"/>
    <lineage>
        <taxon>Bacteria</taxon>
        <taxon>Candidatus Nomuraibacteriota</taxon>
    </lineage>
</organism>
<dbReference type="PANTHER" id="PTHR43674:SF2">
    <property type="entry name" value="BETA-UREIDOPROPIONASE"/>
    <property type="match status" value="1"/>
</dbReference>
<evidence type="ECO:0000313" key="4">
    <source>
        <dbReference type="Proteomes" id="UP000178104"/>
    </source>
</evidence>
<sequence length="296" mass="33396">MKSINIALVQTKVSENIEENVKKTAKLIEQAAKAGAKIVALQELFQTPYFPQWKNKNKDDYAEKVTGPTVTAMKKIARKLKITLIVPFYEKISAQGGPASGWKDKYFNTAVVIDKNGKLLGRYHKIHIPQDPSFYEKEYFREGELGYKIFSVDGIKFAVLICYDQWFPEAARLAKLSGAEIIFYPTAIGNIIGDDAPEGDWHDAWETVQRGHAIANSVYVAAINRVGREGQTRFFGQSFISDPFGKIIKRASPSKEAVLVAKLDLGKNKFIEKGWGFMRNRRPDTYKPLAIKTLKK</sequence>
<dbReference type="CDD" id="cd07573">
    <property type="entry name" value="CPA"/>
    <property type="match status" value="1"/>
</dbReference>
<dbReference type="Pfam" id="PF00795">
    <property type="entry name" value="CN_hydrolase"/>
    <property type="match status" value="1"/>
</dbReference>
<evidence type="ECO:0000256" key="1">
    <source>
        <dbReference type="ARBA" id="ARBA00022801"/>
    </source>
</evidence>
<dbReference type="STRING" id="1801780.A2917_00300"/>
<dbReference type="InterPro" id="IPR050345">
    <property type="entry name" value="Aliph_Amidase/BUP"/>
</dbReference>
<dbReference type="Gene3D" id="3.60.110.10">
    <property type="entry name" value="Carbon-nitrogen hydrolase"/>
    <property type="match status" value="1"/>
</dbReference>
<reference evidence="3 4" key="1">
    <citation type="journal article" date="2016" name="Nat. Commun.">
        <title>Thousands of microbial genomes shed light on interconnected biogeochemical processes in an aquifer system.</title>
        <authorList>
            <person name="Anantharaman K."/>
            <person name="Brown C.T."/>
            <person name="Hug L.A."/>
            <person name="Sharon I."/>
            <person name="Castelle C.J."/>
            <person name="Probst A.J."/>
            <person name="Thomas B.C."/>
            <person name="Singh A."/>
            <person name="Wilkins M.J."/>
            <person name="Karaoz U."/>
            <person name="Brodie E.L."/>
            <person name="Williams K.H."/>
            <person name="Hubbard S.S."/>
            <person name="Banfield J.F."/>
        </authorList>
    </citation>
    <scope>NUCLEOTIDE SEQUENCE [LARGE SCALE GENOMIC DNA]</scope>
</reference>
<feature type="domain" description="CN hydrolase" evidence="2">
    <location>
        <begin position="4"/>
        <end position="265"/>
    </location>
</feature>